<dbReference type="OrthoDB" id="10007032at2"/>
<proteinExistence type="predicted"/>
<dbReference type="Proteomes" id="UP000037530">
    <property type="component" value="Unassembled WGS sequence"/>
</dbReference>
<keyword evidence="2" id="KW-1185">Reference proteome</keyword>
<name>A0A0M0HW09_9VIBR</name>
<dbReference type="EMBL" id="LHPI01000021">
    <property type="protein sequence ID" value="KOO06037.1"/>
    <property type="molecule type" value="Genomic_DNA"/>
</dbReference>
<dbReference type="RefSeq" id="WP_017190646.1">
    <property type="nucleotide sequence ID" value="NZ_LHPI01000021.1"/>
</dbReference>
<dbReference type="PATRIC" id="fig|171383.3.peg.3881"/>
<dbReference type="STRING" id="171383.AKJ31_19030"/>
<reference evidence="2" key="1">
    <citation type="submission" date="2015-08" db="EMBL/GenBank/DDBJ databases">
        <title>Vibrio galatheae sp. nov., a novel member of the Vibrionaceae family isolated from the Solomon Islands.</title>
        <authorList>
            <person name="Giubergia S."/>
            <person name="Machado H."/>
            <person name="Mateiu R.V."/>
            <person name="Gram L."/>
        </authorList>
    </citation>
    <scope>NUCLEOTIDE SEQUENCE [LARGE SCALE GENOMIC DNA]</scope>
    <source>
        <strain evidence="2">DSM 19134</strain>
    </source>
</reference>
<dbReference type="AlphaFoldDB" id="A0A0M0HW09"/>
<sequence length="100" mass="11261">MTKFITVVYAINDPKAFKEQQDQIAKLHNAYDPNNPPAWGISAVSHSDEIRRLEIIEEISDQTSDESDSLQIVFDIRDALAADQLPAKGSWFDRDSIGNK</sequence>
<organism evidence="1 2">
    <name type="scientific">Vibrio hepatarius</name>
    <dbReference type="NCBI Taxonomy" id="171383"/>
    <lineage>
        <taxon>Bacteria</taxon>
        <taxon>Pseudomonadati</taxon>
        <taxon>Pseudomonadota</taxon>
        <taxon>Gammaproteobacteria</taxon>
        <taxon>Vibrionales</taxon>
        <taxon>Vibrionaceae</taxon>
        <taxon>Vibrio</taxon>
        <taxon>Vibrio oreintalis group</taxon>
    </lineage>
</organism>
<evidence type="ECO:0000313" key="2">
    <source>
        <dbReference type="Proteomes" id="UP000037530"/>
    </source>
</evidence>
<protein>
    <submittedName>
        <fullName evidence="1">Uncharacterized protein</fullName>
    </submittedName>
</protein>
<comment type="caution">
    <text evidence="1">The sequence shown here is derived from an EMBL/GenBank/DDBJ whole genome shotgun (WGS) entry which is preliminary data.</text>
</comment>
<gene>
    <name evidence="1" type="ORF">AKJ31_19030</name>
</gene>
<evidence type="ECO:0000313" key="1">
    <source>
        <dbReference type="EMBL" id="KOO06037.1"/>
    </source>
</evidence>
<accession>A0A0M0HW09</accession>